<keyword evidence="2" id="KW-0813">Transport</keyword>
<feature type="transmembrane region" description="Helical" evidence="7">
    <location>
        <begin position="268"/>
        <end position="287"/>
    </location>
</feature>
<dbReference type="Gene3D" id="1.20.1250.20">
    <property type="entry name" value="MFS general substrate transporter like domains"/>
    <property type="match status" value="2"/>
</dbReference>
<protein>
    <submittedName>
        <fullName evidence="8">Putative nucleoside transporter</fullName>
    </submittedName>
</protein>
<feature type="transmembrane region" description="Helical" evidence="7">
    <location>
        <begin position="368"/>
        <end position="386"/>
    </location>
</feature>
<evidence type="ECO:0000256" key="6">
    <source>
        <dbReference type="ARBA" id="ARBA00023136"/>
    </source>
</evidence>
<dbReference type="STRING" id="1220578.FPE01S_04_00930"/>
<evidence type="ECO:0000313" key="8">
    <source>
        <dbReference type="EMBL" id="GAO44850.1"/>
    </source>
</evidence>
<dbReference type="RefSeq" id="WP_046370849.1">
    <property type="nucleotide sequence ID" value="NZ_BBWV01000004.1"/>
</dbReference>
<keyword evidence="9" id="KW-1185">Reference proteome</keyword>
<dbReference type="Pfam" id="PF03825">
    <property type="entry name" value="Nuc_H_symport"/>
    <property type="match status" value="1"/>
</dbReference>
<feature type="transmembrane region" description="Helical" evidence="7">
    <location>
        <begin position="159"/>
        <end position="177"/>
    </location>
</feature>
<dbReference type="Proteomes" id="UP000033121">
    <property type="component" value="Unassembled WGS sequence"/>
</dbReference>
<keyword evidence="5 7" id="KW-1133">Transmembrane helix</keyword>
<feature type="transmembrane region" description="Helical" evidence="7">
    <location>
        <begin position="243"/>
        <end position="261"/>
    </location>
</feature>
<feature type="transmembrane region" description="Helical" evidence="7">
    <location>
        <begin position="198"/>
        <end position="223"/>
    </location>
</feature>
<feature type="transmembrane region" description="Helical" evidence="7">
    <location>
        <begin position="7"/>
        <end position="25"/>
    </location>
</feature>
<feature type="transmembrane region" description="Helical" evidence="7">
    <location>
        <begin position="132"/>
        <end position="153"/>
    </location>
</feature>
<keyword evidence="4 7" id="KW-0812">Transmembrane</keyword>
<feature type="transmembrane region" description="Helical" evidence="7">
    <location>
        <begin position="97"/>
        <end position="120"/>
    </location>
</feature>
<dbReference type="SUPFAM" id="SSF103473">
    <property type="entry name" value="MFS general substrate transporter"/>
    <property type="match status" value="1"/>
</dbReference>
<dbReference type="PANTHER" id="PTHR23522:SF4">
    <property type="entry name" value="NUCLEOSIDE PERMEASE NUPG-RELATED"/>
    <property type="match status" value="1"/>
</dbReference>
<evidence type="ECO:0000256" key="4">
    <source>
        <dbReference type="ARBA" id="ARBA00022692"/>
    </source>
</evidence>
<dbReference type="InterPro" id="IPR004740">
    <property type="entry name" value="Nuc_H_symport"/>
</dbReference>
<comment type="subcellular location">
    <subcellularLocation>
        <location evidence="1">Cell membrane</location>
        <topology evidence="1">Multi-pass membrane protein</topology>
    </subcellularLocation>
</comment>
<feature type="transmembrane region" description="Helical" evidence="7">
    <location>
        <begin position="293"/>
        <end position="316"/>
    </location>
</feature>
<dbReference type="CDD" id="cd06177">
    <property type="entry name" value="MFS_NHS"/>
    <property type="match status" value="1"/>
</dbReference>
<dbReference type="GO" id="GO:0015213">
    <property type="term" value="F:uridine transmembrane transporter activity"/>
    <property type="evidence" value="ECO:0007669"/>
    <property type="project" value="TreeGrafter"/>
</dbReference>
<feature type="transmembrane region" description="Helical" evidence="7">
    <location>
        <begin position="328"/>
        <end position="348"/>
    </location>
</feature>
<evidence type="ECO:0000256" key="3">
    <source>
        <dbReference type="ARBA" id="ARBA00022475"/>
    </source>
</evidence>
<evidence type="ECO:0000256" key="1">
    <source>
        <dbReference type="ARBA" id="ARBA00004651"/>
    </source>
</evidence>
<reference evidence="8 9" key="1">
    <citation type="submission" date="2015-04" db="EMBL/GenBank/DDBJ databases">
        <title>Whole genome shotgun sequence of Flavihumibacter petaseus NBRC 106054.</title>
        <authorList>
            <person name="Miyazawa S."/>
            <person name="Hosoyama A."/>
            <person name="Hashimoto M."/>
            <person name="Noguchi M."/>
            <person name="Tsuchikane K."/>
            <person name="Ohji S."/>
            <person name="Yamazoe A."/>
            <person name="Ichikawa N."/>
            <person name="Kimura A."/>
            <person name="Fujita N."/>
        </authorList>
    </citation>
    <scope>NUCLEOTIDE SEQUENCE [LARGE SCALE GENOMIC DNA]</scope>
    <source>
        <strain evidence="8 9">NBRC 106054</strain>
    </source>
</reference>
<dbReference type="GO" id="GO:0015212">
    <property type="term" value="F:cytidine transmembrane transporter activity"/>
    <property type="evidence" value="ECO:0007669"/>
    <property type="project" value="TreeGrafter"/>
</dbReference>
<dbReference type="InterPro" id="IPR036259">
    <property type="entry name" value="MFS_trans_sf"/>
</dbReference>
<dbReference type="OrthoDB" id="9783013at2"/>
<evidence type="ECO:0000256" key="5">
    <source>
        <dbReference type="ARBA" id="ARBA00022989"/>
    </source>
</evidence>
<dbReference type="GO" id="GO:0005886">
    <property type="term" value="C:plasma membrane"/>
    <property type="evidence" value="ECO:0007669"/>
    <property type="project" value="UniProtKB-SubCell"/>
</dbReference>
<evidence type="ECO:0000256" key="7">
    <source>
        <dbReference type="SAM" id="Phobius"/>
    </source>
</evidence>
<sequence>MKTRTGVMLSAMMFMEYFIWSAWYVTMGTYMISRLQATGIHVGAAYSALAVATMVSPLFVGLVADRFFPAQKIMGWLHLLGAVLLIAATKVTANQTFYWIVLAYSLLYMPTIALSNNIAFYQMDDAGKQFPWIRVFGTVGWILAGLLVGYLNFAKTANSFYLAAGVSVALGLFSFFLPNTPPKGSAAQGGNMMKDAGVLFRSKAYLIFFIAAVLVCIPLAFYYSFANSFLDEIGMTNAAGKMILGQVSEGLFILAIPFLFNRIGVKKMLLIGMGAWVLRYICFAYGYGQPESWLLYSGIILHGVCYDFFFVTGYMYTEKKAGEGIKNGAQGLFTFATYGLGMFVGTWFAGFTVDRYQVGGAHLWKSVWMVPAGIAFLVLLYFVFFFSEKKQA</sequence>
<feature type="transmembrane region" description="Helical" evidence="7">
    <location>
        <begin position="73"/>
        <end position="91"/>
    </location>
</feature>
<dbReference type="EMBL" id="BBWV01000004">
    <property type="protein sequence ID" value="GAO44850.1"/>
    <property type="molecule type" value="Genomic_DNA"/>
</dbReference>
<feature type="transmembrane region" description="Helical" evidence="7">
    <location>
        <begin position="45"/>
        <end position="64"/>
    </location>
</feature>
<gene>
    <name evidence="8" type="ORF">FPE01S_04_00930</name>
</gene>
<accession>A0A0E9N667</accession>
<keyword evidence="3" id="KW-1003">Cell membrane</keyword>
<evidence type="ECO:0000256" key="2">
    <source>
        <dbReference type="ARBA" id="ARBA00022448"/>
    </source>
</evidence>
<comment type="caution">
    <text evidence="8">The sequence shown here is derived from an EMBL/GenBank/DDBJ whole genome shotgun (WGS) entry which is preliminary data.</text>
</comment>
<name>A0A0E9N667_9BACT</name>
<proteinExistence type="predicted"/>
<dbReference type="PANTHER" id="PTHR23522">
    <property type="entry name" value="BLL5896 PROTEIN"/>
    <property type="match status" value="1"/>
</dbReference>
<organism evidence="8 9">
    <name type="scientific">Flavihumibacter petaseus NBRC 106054</name>
    <dbReference type="NCBI Taxonomy" id="1220578"/>
    <lineage>
        <taxon>Bacteria</taxon>
        <taxon>Pseudomonadati</taxon>
        <taxon>Bacteroidota</taxon>
        <taxon>Chitinophagia</taxon>
        <taxon>Chitinophagales</taxon>
        <taxon>Chitinophagaceae</taxon>
        <taxon>Flavihumibacter</taxon>
    </lineage>
</organism>
<dbReference type="AlphaFoldDB" id="A0A0E9N667"/>
<keyword evidence="6 7" id="KW-0472">Membrane</keyword>
<evidence type="ECO:0000313" key="9">
    <source>
        <dbReference type="Proteomes" id="UP000033121"/>
    </source>
</evidence>